<evidence type="ECO:0000256" key="7">
    <source>
        <dbReference type="SAM" id="Phobius"/>
    </source>
</evidence>
<evidence type="ECO:0000256" key="2">
    <source>
        <dbReference type="ARBA" id="ARBA00006679"/>
    </source>
</evidence>
<evidence type="ECO:0000256" key="5">
    <source>
        <dbReference type="ARBA" id="ARBA00022989"/>
    </source>
</evidence>
<keyword evidence="3" id="KW-1003">Cell membrane</keyword>
<protein>
    <submittedName>
        <fullName evidence="8">DoxX family protein</fullName>
    </submittedName>
</protein>
<evidence type="ECO:0000313" key="8">
    <source>
        <dbReference type="EMBL" id="UWZ84414.1"/>
    </source>
</evidence>
<evidence type="ECO:0000256" key="1">
    <source>
        <dbReference type="ARBA" id="ARBA00004651"/>
    </source>
</evidence>
<evidence type="ECO:0000256" key="4">
    <source>
        <dbReference type="ARBA" id="ARBA00022692"/>
    </source>
</evidence>
<dbReference type="RefSeq" id="WP_260793917.1">
    <property type="nucleotide sequence ID" value="NZ_CP093313.1"/>
</dbReference>
<reference evidence="8" key="1">
    <citation type="submission" date="2021-04" db="EMBL/GenBank/DDBJ databases">
        <title>Phylogenetic analysis of Acidobacteriaceae.</title>
        <authorList>
            <person name="Qiu L."/>
            <person name="Zhang Q."/>
        </authorList>
    </citation>
    <scope>NUCLEOTIDE SEQUENCE</scope>
    <source>
        <strain evidence="8">DSM 25168</strain>
    </source>
</reference>
<accession>A0A9J7BU08</accession>
<keyword evidence="4 7" id="KW-0812">Transmembrane</keyword>
<dbReference type="KEGG" id="orp:MOP44_00420"/>
<dbReference type="Pfam" id="PF07681">
    <property type="entry name" value="DoxX"/>
    <property type="match status" value="1"/>
</dbReference>
<evidence type="ECO:0000256" key="3">
    <source>
        <dbReference type="ARBA" id="ARBA00022475"/>
    </source>
</evidence>
<dbReference type="AlphaFoldDB" id="A0A9J7BU08"/>
<comment type="similarity">
    <text evidence="2">Belongs to the DoxX family.</text>
</comment>
<dbReference type="GO" id="GO:0005886">
    <property type="term" value="C:plasma membrane"/>
    <property type="evidence" value="ECO:0007669"/>
    <property type="project" value="UniProtKB-SubCell"/>
</dbReference>
<dbReference type="InterPro" id="IPR032808">
    <property type="entry name" value="DoxX"/>
</dbReference>
<feature type="transmembrane region" description="Helical" evidence="7">
    <location>
        <begin position="59"/>
        <end position="85"/>
    </location>
</feature>
<dbReference type="PANTHER" id="PTHR33452">
    <property type="entry name" value="OXIDOREDUCTASE CATD-RELATED"/>
    <property type="match status" value="1"/>
</dbReference>
<dbReference type="InterPro" id="IPR051907">
    <property type="entry name" value="DoxX-like_oxidoreductase"/>
</dbReference>
<evidence type="ECO:0000313" key="9">
    <source>
        <dbReference type="Proteomes" id="UP001059380"/>
    </source>
</evidence>
<feature type="transmembrane region" description="Helical" evidence="7">
    <location>
        <begin position="105"/>
        <end position="125"/>
    </location>
</feature>
<dbReference type="EMBL" id="CP093313">
    <property type="protein sequence ID" value="UWZ84414.1"/>
    <property type="molecule type" value="Genomic_DNA"/>
</dbReference>
<dbReference type="PANTHER" id="PTHR33452:SF1">
    <property type="entry name" value="INNER MEMBRANE PROTEIN YPHA-RELATED"/>
    <property type="match status" value="1"/>
</dbReference>
<comment type="subcellular location">
    <subcellularLocation>
        <location evidence="1">Cell membrane</location>
        <topology evidence="1">Multi-pass membrane protein</topology>
    </subcellularLocation>
</comment>
<organism evidence="8 9">
    <name type="scientific">Occallatibacter riparius</name>
    <dbReference type="NCBI Taxonomy" id="1002689"/>
    <lineage>
        <taxon>Bacteria</taxon>
        <taxon>Pseudomonadati</taxon>
        <taxon>Acidobacteriota</taxon>
        <taxon>Terriglobia</taxon>
        <taxon>Terriglobales</taxon>
        <taxon>Acidobacteriaceae</taxon>
        <taxon>Occallatibacter</taxon>
    </lineage>
</organism>
<keyword evidence="9" id="KW-1185">Reference proteome</keyword>
<sequence length="137" mass="15086">MQSPMLLAVRLYWGFQFAQTGWGKLHDLPKIIGFFASLNIPFPAFNAHFVSGLEFVGGILLMLGLFSRPIALLLAGNMLVAYWTADREALTSVFSDPGKFYIADPYTFLFASLMVLIFGAGFFAVDTFITKQLGATS</sequence>
<proteinExistence type="inferred from homology"/>
<feature type="transmembrane region" description="Helical" evidence="7">
    <location>
        <begin position="28"/>
        <end position="47"/>
    </location>
</feature>
<dbReference type="Proteomes" id="UP001059380">
    <property type="component" value="Chromosome"/>
</dbReference>
<evidence type="ECO:0000256" key="6">
    <source>
        <dbReference type="ARBA" id="ARBA00023136"/>
    </source>
</evidence>
<keyword evidence="6 7" id="KW-0472">Membrane</keyword>
<keyword evidence="5 7" id="KW-1133">Transmembrane helix</keyword>
<name>A0A9J7BU08_9BACT</name>
<gene>
    <name evidence="8" type="ORF">MOP44_00420</name>
</gene>